<comment type="caution">
    <text evidence="2">The sequence shown here is derived from an EMBL/GenBank/DDBJ whole genome shotgun (WGS) entry which is preliminary data.</text>
</comment>
<sequence length="330" mass="35813">MTGWVQGWHSARMELDIAPVGDRRELLAELDGGWPEFMRQDPTAALYYRWFDTLWPEFALLAVDRTTGRAVAKAHAVPLAYDGDPADGLPEGGWDWVIRTAVHDHLAGTEPTIVSALEINIRPDLRGTGLSARMLTAMRDNTAAHGFRDLVAPVRPSGKPSKINDPIAEYANATRPDGLPPRPLVTSPRPCGRPHPEHRPPQHDDDRNPGPVAQLDSPTVRQDRPGRGPGSPVPNTLRHSPELRRLRRTQHLGPPPHLTAPPDRPPAPTIHPAAPTDPAGLDHPAARSPGCPLAWLPARLAARSPGCPPAWLPARLASTGWHRSGSHLAG</sequence>
<keyword evidence="3" id="KW-1185">Reference proteome</keyword>
<reference evidence="2 3" key="1">
    <citation type="submission" date="2021-01" db="EMBL/GenBank/DDBJ databases">
        <title>Whole genome shotgun sequence of Actinoplanes couchii NBRC 106145.</title>
        <authorList>
            <person name="Komaki H."/>
            <person name="Tamura T."/>
        </authorList>
    </citation>
    <scope>NUCLEOTIDE SEQUENCE [LARGE SCALE GENOMIC DNA]</scope>
    <source>
        <strain evidence="2 3">NBRC 106145</strain>
    </source>
</reference>
<feature type="compositionally biased region" description="Pro residues" evidence="1">
    <location>
        <begin position="253"/>
        <end position="269"/>
    </location>
</feature>
<dbReference type="Proteomes" id="UP000612282">
    <property type="component" value="Unassembled WGS sequence"/>
</dbReference>
<name>A0ABQ3X9I1_9ACTN</name>
<dbReference type="SUPFAM" id="SSF55729">
    <property type="entry name" value="Acyl-CoA N-acyltransferases (Nat)"/>
    <property type="match status" value="1"/>
</dbReference>
<organism evidence="2 3">
    <name type="scientific">Actinoplanes couchii</name>
    <dbReference type="NCBI Taxonomy" id="403638"/>
    <lineage>
        <taxon>Bacteria</taxon>
        <taxon>Bacillati</taxon>
        <taxon>Actinomycetota</taxon>
        <taxon>Actinomycetes</taxon>
        <taxon>Micromonosporales</taxon>
        <taxon>Micromonosporaceae</taxon>
        <taxon>Actinoplanes</taxon>
    </lineage>
</organism>
<accession>A0ABQ3X9I1</accession>
<protein>
    <recommendedName>
        <fullName evidence="4">N-acetyltransferase domain-containing protein</fullName>
    </recommendedName>
</protein>
<feature type="compositionally biased region" description="Basic and acidic residues" evidence="1">
    <location>
        <begin position="194"/>
        <end position="208"/>
    </location>
</feature>
<proteinExistence type="predicted"/>
<feature type="region of interest" description="Disordered" evidence="1">
    <location>
        <begin position="171"/>
        <end position="285"/>
    </location>
</feature>
<dbReference type="EMBL" id="BOMG01000044">
    <property type="protein sequence ID" value="GID55164.1"/>
    <property type="molecule type" value="Genomic_DNA"/>
</dbReference>
<evidence type="ECO:0000256" key="1">
    <source>
        <dbReference type="SAM" id="MobiDB-lite"/>
    </source>
</evidence>
<gene>
    <name evidence="2" type="ORF">Aco03nite_035680</name>
</gene>
<evidence type="ECO:0000313" key="3">
    <source>
        <dbReference type="Proteomes" id="UP000612282"/>
    </source>
</evidence>
<feature type="compositionally biased region" description="Low complexity" evidence="1">
    <location>
        <begin position="270"/>
        <end position="279"/>
    </location>
</feature>
<dbReference type="Gene3D" id="3.40.630.30">
    <property type="match status" value="1"/>
</dbReference>
<dbReference type="InterPro" id="IPR016181">
    <property type="entry name" value="Acyl_CoA_acyltransferase"/>
</dbReference>
<evidence type="ECO:0008006" key="4">
    <source>
        <dbReference type="Google" id="ProtNLM"/>
    </source>
</evidence>
<evidence type="ECO:0000313" key="2">
    <source>
        <dbReference type="EMBL" id="GID55164.1"/>
    </source>
</evidence>